<proteinExistence type="predicted"/>
<keyword evidence="2" id="KW-1185">Reference proteome</keyword>
<feature type="non-terminal residue" evidence="1">
    <location>
        <position position="76"/>
    </location>
</feature>
<sequence>PPSTWWQMLKHPHRQGFEAAANEQFNALFQKQFDAEGYLLKYKARLCIRGDKEPVSAADNYAATLAIRAFRMLMGI</sequence>
<name>A0A6G1GI18_9PEZI</name>
<reference evidence="1" key="1">
    <citation type="journal article" date="2020" name="Stud. Mycol.">
        <title>101 Dothideomycetes genomes: a test case for predicting lifestyles and emergence of pathogens.</title>
        <authorList>
            <person name="Haridas S."/>
            <person name="Albert R."/>
            <person name="Binder M."/>
            <person name="Bloem J."/>
            <person name="Labutti K."/>
            <person name="Salamov A."/>
            <person name="Andreopoulos B."/>
            <person name="Baker S."/>
            <person name="Barry K."/>
            <person name="Bills G."/>
            <person name="Bluhm B."/>
            <person name="Cannon C."/>
            <person name="Castanera R."/>
            <person name="Culley D."/>
            <person name="Daum C."/>
            <person name="Ezra D."/>
            <person name="Gonzalez J."/>
            <person name="Henrissat B."/>
            <person name="Kuo A."/>
            <person name="Liang C."/>
            <person name="Lipzen A."/>
            <person name="Lutzoni F."/>
            <person name="Magnuson J."/>
            <person name="Mondo S."/>
            <person name="Nolan M."/>
            <person name="Ohm R."/>
            <person name="Pangilinan J."/>
            <person name="Park H.-J."/>
            <person name="Ramirez L."/>
            <person name="Alfaro M."/>
            <person name="Sun H."/>
            <person name="Tritt A."/>
            <person name="Yoshinaga Y."/>
            <person name="Zwiers L.-H."/>
            <person name="Turgeon B."/>
            <person name="Goodwin S."/>
            <person name="Spatafora J."/>
            <person name="Crous P."/>
            <person name="Grigoriev I."/>
        </authorList>
    </citation>
    <scope>NUCLEOTIDE SEQUENCE</scope>
    <source>
        <strain evidence="1">CBS 113979</strain>
    </source>
</reference>
<dbReference type="Proteomes" id="UP000800041">
    <property type="component" value="Unassembled WGS sequence"/>
</dbReference>
<protein>
    <submittedName>
        <fullName evidence="1">Uncharacterized protein</fullName>
    </submittedName>
</protein>
<dbReference type="EMBL" id="ML977271">
    <property type="protein sequence ID" value="KAF1980561.1"/>
    <property type="molecule type" value="Genomic_DNA"/>
</dbReference>
<dbReference type="AlphaFoldDB" id="A0A6G1GI18"/>
<evidence type="ECO:0000313" key="1">
    <source>
        <dbReference type="EMBL" id="KAF1980561.1"/>
    </source>
</evidence>
<organism evidence="1 2">
    <name type="scientific">Aulographum hederae CBS 113979</name>
    <dbReference type="NCBI Taxonomy" id="1176131"/>
    <lineage>
        <taxon>Eukaryota</taxon>
        <taxon>Fungi</taxon>
        <taxon>Dikarya</taxon>
        <taxon>Ascomycota</taxon>
        <taxon>Pezizomycotina</taxon>
        <taxon>Dothideomycetes</taxon>
        <taxon>Pleosporomycetidae</taxon>
        <taxon>Aulographales</taxon>
        <taxon>Aulographaceae</taxon>
    </lineage>
</organism>
<accession>A0A6G1GI18</accession>
<dbReference type="OrthoDB" id="3937064at2759"/>
<feature type="non-terminal residue" evidence="1">
    <location>
        <position position="1"/>
    </location>
</feature>
<gene>
    <name evidence="1" type="ORF">K402DRAFT_313134</name>
</gene>
<evidence type="ECO:0000313" key="2">
    <source>
        <dbReference type="Proteomes" id="UP000800041"/>
    </source>
</evidence>